<protein>
    <recommendedName>
        <fullName evidence="4">DUF1648 domain-containing protein</fullName>
    </recommendedName>
</protein>
<comment type="caution">
    <text evidence="2">The sequence shown here is derived from an EMBL/GenBank/DDBJ whole genome shotgun (WGS) entry which is preliminary data.</text>
</comment>
<evidence type="ECO:0000313" key="2">
    <source>
        <dbReference type="EMBL" id="OGD24991.1"/>
    </source>
</evidence>
<feature type="transmembrane region" description="Helical" evidence="1">
    <location>
        <begin position="31"/>
        <end position="51"/>
    </location>
</feature>
<reference evidence="2 3" key="1">
    <citation type="journal article" date="2016" name="Nat. Commun.">
        <title>Thousands of microbial genomes shed light on interconnected biogeochemical processes in an aquifer system.</title>
        <authorList>
            <person name="Anantharaman K."/>
            <person name="Brown C.T."/>
            <person name="Hug L.A."/>
            <person name="Sharon I."/>
            <person name="Castelle C.J."/>
            <person name="Probst A.J."/>
            <person name="Thomas B.C."/>
            <person name="Singh A."/>
            <person name="Wilkins M.J."/>
            <person name="Karaoz U."/>
            <person name="Brodie E.L."/>
            <person name="Williams K.H."/>
            <person name="Hubbard S.S."/>
            <person name="Banfield J.F."/>
        </authorList>
    </citation>
    <scope>NUCLEOTIDE SEQUENCE [LARGE SCALE GENOMIC DNA]</scope>
</reference>
<dbReference type="AlphaFoldDB" id="A0A1F5B332"/>
<evidence type="ECO:0008006" key="4">
    <source>
        <dbReference type="Google" id="ProtNLM"/>
    </source>
</evidence>
<keyword evidence="1" id="KW-0812">Transmembrane</keyword>
<keyword evidence="1" id="KW-1133">Transmembrane helix</keyword>
<accession>A0A1F5B332</accession>
<name>A0A1F5B332_9BACT</name>
<evidence type="ECO:0000313" key="3">
    <source>
        <dbReference type="Proteomes" id="UP000176431"/>
    </source>
</evidence>
<dbReference type="Proteomes" id="UP000176431">
    <property type="component" value="Unassembled WGS sequence"/>
</dbReference>
<keyword evidence="1" id="KW-0472">Membrane</keyword>
<gene>
    <name evidence="2" type="ORF">A2819_01650</name>
</gene>
<proteinExistence type="predicted"/>
<feature type="transmembrane region" description="Helical" evidence="1">
    <location>
        <begin position="77"/>
        <end position="100"/>
    </location>
</feature>
<feature type="transmembrane region" description="Helical" evidence="1">
    <location>
        <begin position="107"/>
        <end position="130"/>
    </location>
</feature>
<organism evidence="2 3">
    <name type="scientific">Candidatus Azambacteria bacterium RIFCSPHIGHO2_01_FULL_40_24</name>
    <dbReference type="NCBI Taxonomy" id="1797301"/>
    <lineage>
        <taxon>Bacteria</taxon>
        <taxon>Candidatus Azamiibacteriota</taxon>
    </lineage>
</organism>
<sequence>MPSGLQKLHKIIFSLFSTPMNEFLKDTMVKLLMISAILLNIGLFLFFYFFIKRSDIPIVLHYNVDWGVDYFGEVKNIFILPLIGLIIFLLNGVLALRLWFRMKSLAYFIAAITLISEIFLWLAGIALYIINS</sequence>
<evidence type="ECO:0000256" key="1">
    <source>
        <dbReference type="SAM" id="Phobius"/>
    </source>
</evidence>
<dbReference type="EMBL" id="MEYK01000027">
    <property type="protein sequence ID" value="OGD24991.1"/>
    <property type="molecule type" value="Genomic_DNA"/>
</dbReference>